<organism evidence="2 3">
    <name type="scientific">Microbacterium pullorum</name>
    <dbReference type="NCBI Taxonomy" id="2762236"/>
    <lineage>
        <taxon>Bacteria</taxon>
        <taxon>Bacillati</taxon>
        <taxon>Actinomycetota</taxon>
        <taxon>Actinomycetes</taxon>
        <taxon>Micrococcales</taxon>
        <taxon>Microbacteriaceae</taxon>
        <taxon>Microbacterium</taxon>
    </lineage>
</organism>
<dbReference type="InterPro" id="IPR016181">
    <property type="entry name" value="Acyl_CoA_acyltransferase"/>
</dbReference>
<name>A0ABR8S1C6_9MICO</name>
<accession>A0ABR8S1C6</accession>
<dbReference type="EMBL" id="JACSQP010000003">
    <property type="protein sequence ID" value="MBD7957282.1"/>
    <property type="molecule type" value="Genomic_DNA"/>
</dbReference>
<sequence length="187" mass="20648">MQPVTLRTSRLELSLPTPADADAITAAAQDPEVPRWTTLPSPYARADADDFITKAAQWWEAETELTWALRLDGQWIGMVGLQHLHLRGDAEIGFWMAAEARGAGYLGEAARAVIDFAFSDAVGLKRLEWQAIVGNIPSARTARSLGFRYEGLMRQKLVDPRGRHDGWVAGLLATDDRTPVDWPILAV</sequence>
<dbReference type="Gene3D" id="3.40.630.30">
    <property type="match status" value="1"/>
</dbReference>
<feature type="domain" description="N-acetyltransferase" evidence="1">
    <location>
        <begin position="11"/>
        <end position="174"/>
    </location>
</feature>
<dbReference type="PANTHER" id="PTHR43441:SF10">
    <property type="entry name" value="ACETYLTRANSFERASE"/>
    <property type="match status" value="1"/>
</dbReference>
<dbReference type="SUPFAM" id="SSF55729">
    <property type="entry name" value="Acyl-CoA N-acyltransferases (Nat)"/>
    <property type="match status" value="1"/>
</dbReference>
<protein>
    <submittedName>
        <fullName evidence="2">GNAT family N-acetyltransferase</fullName>
    </submittedName>
</protein>
<dbReference type="Pfam" id="PF13302">
    <property type="entry name" value="Acetyltransf_3"/>
    <property type="match status" value="1"/>
</dbReference>
<proteinExistence type="predicted"/>
<gene>
    <name evidence="2" type="ORF">H9651_06500</name>
</gene>
<dbReference type="InterPro" id="IPR000182">
    <property type="entry name" value="GNAT_dom"/>
</dbReference>
<evidence type="ECO:0000313" key="3">
    <source>
        <dbReference type="Proteomes" id="UP000648352"/>
    </source>
</evidence>
<evidence type="ECO:0000259" key="1">
    <source>
        <dbReference type="PROSITE" id="PS51186"/>
    </source>
</evidence>
<evidence type="ECO:0000313" key="2">
    <source>
        <dbReference type="EMBL" id="MBD7957282.1"/>
    </source>
</evidence>
<comment type="caution">
    <text evidence="2">The sequence shown here is derived from an EMBL/GenBank/DDBJ whole genome shotgun (WGS) entry which is preliminary data.</text>
</comment>
<dbReference type="Proteomes" id="UP000648352">
    <property type="component" value="Unassembled WGS sequence"/>
</dbReference>
<dbReference type="InterPro" id="IPR051908">
    <property type="entry name" value="Ribosomal_N-acetyltransferase"/>
</dbReference>
<keyword evidence="3" id="KW-1185">Reference proteome</keyword>
<dbReference type="PROSITE" id="PS51186">
    <property type="entry name" value="GNAT"/>
    <property type="match status" value="1"/>
</dbReference>
<dbReference type="PANTHER" id="PTHR43441">
    <property type="entry name" value="RIBOSOMAL-PROTEIN-SERINE ACETYLTRANSFERASE"/>
    <property type="match status" value="1"/>
</dbReference>
<reference evidence="2 3" key="1">
    <citation type="submission" date="2020-08" db="EMBL/GenBank/DDBJ databases">
        <title>A Genomic Blueprint of the Chicken Gut Microbiome.</title>
        <authorList>
            <person name="Gilroy R."/>
            <person name="Ravi A."/>
            <person name="Getino M."/>
            <person name="Pursley I."/>
            <person name="Horton D.L."/>
            <person name="Alikhan N.-F."/>
            <person name="Baker D."/>
            <person name="Gharbi K."/>
            <person name="Hall N."/>
            <person name="Watson M."/>
            <person name="Adriaenssens E.M."/>
            <person name="Foster-Nyarko E."/>
            <person name="Jarju S."/>
            <person name="Secka A."/>
            <person name="Antonio M."/>
            <person name="Oren A."/>
            <person name="Chaudhuri R."/>
            <person name="La Ragione R.M."/>
            <person name="Hildebrand F."/>
            <person name="Pallen M.J."/>
        </authorList>
    </citation>
    <scope>NUCLEOTIDE SEQUENCE [LARGE SCALE GENOMIC DNA]</scope>
    <source>
        <strain evidence="2 3">Sa4CUA7</strain>
    </source>
</reference>
<dbReference type="RefSeq" id="WP_191718455.1">
    <property type="nucleotide sequence ID" value="NZ_JACSQP010000003.1"/>
</dbReference>